<evidence type="ECO:0000259" key="6">
    <source>
        <dbReference type="PROSITE" id="PS51935"/>
    </source>
</evidence>
<keyword evidence="4" id="KW-0788">Thiol protease</keyword>
<gene>
    <name evidence="7" type="ORF">PO878_06535</name>
</gene>
<sequence>MTRRLRLAPAVAALALLVLAGALSACTPGNAAVEHARGQIGTRYTYGGSTPKSGFDCSGLTSWAWGQAGVTIPRTSSGQFDWTDRISRSQLQPGDLVFYSSSGPGGRVSHVALYAGDGTIIHARNSSMPVREDRLDSYWTSNLVGYGRIPASAMPRSG</sequence>
<dbReference type="AlphaFoldDB" id="A0AAE9YC74"/>
<reference evidence="7" key="1">
    <citation type="submission" date="2023-01" db="EMBL/GenBank/DDBJ databases">
        <title>The diversity of Class Acidimicrobiia in South China Sea sediment environments and the proposal of Iamia marina sp. nov., a novel species of the genus Iamia.</title>
        <authorList>
            <person name="He Y."/>
            <person name="Tian X."/>
        </authorList>
    </citation>
    <scope>NUCLEOTIDE SEQUENCE</scope>
    <source>
        <strain evidence="7">DSM 19957</strain>
    </source>
</reference>
<dbReference type="InterPro" id="IPR000064">
    <property type="entry name" value="NLP_P60_dom"/>
</dbReference>
<evidence type="ECO:0000313" key="7">
    <source>
        <dbReference type="EMBL" id="WCO68384.1"/>
    </source>
</evidence>
<dbReference type="SUPFAM" id="SSF54001">
    <property type="entry name" value="Cysteine proteinases"/>
    <property type="match status" value="1"/>
</dbReference>
<evidence type="ECO:0000256" key="1">
    <source>
        <dbReference type="ARBA" id="ARBA00007074"/>
    </source>
</evidence>
<dbReference type="Pfam" id="PF00877">
    <property type="entry name" value="NLPC_P60"/>
    <property type="match status" value="1"/>
</dbReference>
<proteinExistence type="inferred from homology"/>
<dbReference type="GO" id="GO:0008234">
    <property type="term" value="F:cysteine-type peptidase activity"/>
    <property type="evidence" value="ECO:0007669"/>
    <property type="project" value="UniProtKB-KW"/>
</dbReference>
<dbReference type="InterPro" id="IPR038765">
    <property type="entry name" value="Papain-like_cys_pep_sf"/>
</dbReference>
<accession>A0AAE9YC74</accession>
<dbReference type="PROSITE" id="PS51257">
    <property type="entry name" value="PROKAR_LIPOPROTEIN"/>
    <property type="match status" value="1"/>
</dbReference>
<comment type="similarity">
    <text evidence="1">Belongs to the peptidase C40 family.</text>
</comment>
<dbReference type="InterPro" id="IPR051202">
    <property type="entry name" value="Peptidase_C40"/>
</dbReference>
<dbReference type="Gene3D" id="3.90.1720.10">
    <property type="entry name" value="endopeptidase domain like (from Nostoc punctiforme)"/>
    <property type="match status" value="1"/>
</dbReference>
<evidence type="ECO:0000256" key="2">
    <source>
        <dbReference type="ARBA" id="ARBA00022670"/>
    </source>
</evidence>
<feature type="chain" id="PRO_5041957961" evidence="5">
    <location>
        <begin position="32"/>
        <end position="158"/>
    </location>
</feature>
<dbReference type="Proteomes" id="UP001216390">
    <property type="component" value="Chromosome"/>
</dbReference>
<name>A0AAE9YC74_9ACTN</name>
<keyword evidence="2" id="KW-0645">Protease</keyword>
<evidence type="ECO:0000256" key="3">
    <source>
        <dbReference type="ARBA" id="ARBA00022801"/>
    </source>
</evidence>
<organism evidence="7 8">
    <name type="scientific">Iamia majanohamensis</name>
    <dbReference type="NCBI Taxonomy" id="467976"/>
    <lineage>
        <taxon>Bacteria</taxon>
        <taxon>Bacillati</taxon>
        <taxon>Actinomycetota</taxon>
        <taxon>Acidimicrobiia</taxon>
        <taxon>Acidimicrobiales</taxon>
        <taxon>Iamiaceae</taxon>
        <taxon>Iamia</taxon>
    </lineage>
</organism>
<dbReference type="PANTHER" id="PTHR47053:SF1">
    <property type="entry name" value="MUREIN DD-ENDOPEPTIDASE MEPH-RELATED"/>
    <property type="match status" value="1"/>
</dbReference>
<dbReference type="PANTHER" id="PTHR47053">
    <property type="entry name" value="MUREIN DD-ENDOPEPTIDASE MEPH-RELATED"/>
    <property type="match status" value="1"/>
</dbReference>
<evidence type="ECO:0000256" key="4">
    <source>
        <dbReference type="ARBA" id="ARBA00022807"/>
    </source>
</evidence>
<evidence type="ECO:0000313" key="8">
    <source>
        <dbReference type="Proteomes" id="UP001216390"/>
    </source>
</evidence>
<evidence type="ECO:0000256" key="5">
    <source>
        <dbReference type="SAM" id="SignalP"/>
    </source>
</evidence>
<dbReference type="RefSeq" id="WP_272737901.1">
    <property type="nucleotide sequence ID" value="NZ_CP116942.1"/>
</dbReference>
<dbReference type="GO" id="GO:0006508">
    <property type="term" value="P:proteolysis"/>
    <property type="evidence" value="ECO:0007669"/>
    <property type="project" value="UniProtKB-KW"/>
</dbReference>
<dbReference type="EMBL" id="CP116942">
    <property type="protein sequence ID" value="WCO68384.1"/>
    <property type="molecule type" value="Genomic_DNA"/>
</dbReference>
<keyword evidence="3" id="KW-0378">Hydrolase</keyword>
<feature type="domain" description="NlpC/P60" evidence="6">
    <location>
        <begin position="26"/>
        <end position="150"/>
    </location>
</feature>
<dbReference type="KEGG" id="ima:PO878_06535"/>
<feature type="signal peptide" evidence="5">
    <location>
        <begin position="1"/>
        <end position="31"/>
    </location>
</feature>
<keyword evidence="5" id="KW-0732">Signal</keyword>
<dbReference type="PROSITE" id="PS51935">
    <property type="entry name" value="NLPC_P60"/>
    <property type="match status" value="1"/>
</dbReference>
<protein>
    <submittedName>
        <fullName evidence="7">NlpC/P60 family protein</fullName>
    </submittedName>
</protein>
<keyword evidence="8" id="KW-1185">Reference proteome</keyword>